<reference evidence="2 3" key="1">
    <citation type="submission" date="2016-06" db="EMBL/GenBank/DDBJ databases">
        <authorList>
            <person name="Kjaerup R.B."/>
            <person name="Dalgaard T.S."/>
            <person name="Juul-Madsen H.R."/>
        </authorList>
    </citation>
    <scope>NUCLEOTIDE SEQUENCE [LARGE SCALE GENOMIC DNA]</scope>
    <source>
        <strain evidence="2 3">DSM 16361</strain>
    </source>
</reference>
<dbReference type="EMBL" id="FLMQ01000034">
    <property type="protein sequence ID" value="SBP86396.1"/>
    <property type="molecule type" value="Genomic_DNA"/>
</dbReference>
<accession>A0A238CZG9</accession>
<protein>
    <submittedName>
        <fullName evidence="2">Uncharacterized protein</fullName>
    </submittedName>
</protein>
<dbReference type="AlphaFoldDB" id="A0A238CZG9"/>
<feature type="region of interest" description="Disordered" evidence="1">
    <location>
        <begin position="78"/>
        <end position="122"/>
    </location>
</feature>
<proteinExistence type="predicted"/>
<gene>
    <name evidence="2" type="ORF">THIARS_40017</name>
</gene>
<evidence type="ECO:0000313" key="2">
    <source>
        <dbReference type="EMBL" id="SBP86396.1"/>
    </source>
</evidence>
<organism evidence="2 3">
    <name type="scientific">Thiomonas delicata</name>
    <name type="common">Thiomonas cuprina</name>
    <dbReference type="NCBI Taxonomy" id="364030"/>
    <lineage>
        <taxon>Bacteria</taxon>
        <taxon>Pseudomonadati</taxon>
        <taxon>Pseudomonadota</taxon>
        <taxon>Betaproteobacteria</taxon>
        <taxon>Burkholderiales</taxon>
        <taxon>Thiomonas</taxon>
    </lineage>
</organism>
<sequence>MRCGSCRVVDVDETMFEAEAARQMLAQGLDTVTLRGMVAAGQIGHAHFARIVGRGLGYFSADIGIGARRVRLLDPTLRRPCAPGQPANRRRRIPHQHGLAPQPHTERGGQVGKRGLGRRSESPKSLLAECVLDTPPHMRRELDVVAHQRMRIQRKVIGEQVDVCAEQCLQAKPLLANDARVLAAPEPAVVHEDRVGPGIDGTLDQCQAGSDAADHPGDPLLARDLHAVWAIIFKGIRLQEIVQIRGQLFAVDHVPERCICAGCG</sequence>
<evidence type="ECO:0000256" key="1">
    <source>
        <dbReference type="SAM" id="MobiDB-lite"/>
    </source>
</evidence>
<keyword evidence="3" id="KW-1185">Reference proteome</keyword>
<name>A0A238CZG9_THIDL</name>
<dbReference type="Proteomes" id="UP000214566">
    <property type="component" value="Unassembled WGS sequence"/>
</dbReference>
<evidence type="ECO:0000313" key="3">
    <source>
        <dbReference type="Proteomes" id="UP000214566"/>
    </source>
</evidence>